<evidence type="ECO:0000259" key="6">
    <source>
        <dbReference type="Pfam" id="PF01699"/>
    </source>
</evidence>
<evidence type="ECO:0000313" key="10">
    <source>
        <dbReference type="Proteomes" id="UP000186879"/>
    </source>
</evidence>
<proteinExistence type="predicted"/>
<dbReference type="STRING" id="2177.BHR79_07905"/>
<feature type="transmembrane region" description="Helical" evidence="5">
    <location>
        <begin position="174"/>
        <end position="192"/>
    </location>
</feature>
<feature type="domain" description="Sodium/calcium exchanger membrane region" evidence="6">
    <location>
        <begin position="7"/>
        <end position="145"/>
    </location>
</feature>
<dbReference type="NCBIfam" id="TIGR00367">
    <property type="entry name" value="calcium/sodium antiporter"/>
    <property type="match status" value="1"/>
</dbReference>
<dbReference type="RefSeq" id="WP_072561836.1">
    <property type="nucleotide sequence ID" value="NZ_CP017921.1"/>
</dbReference>
<reference evidence="8 12" key="3">
    <citation type="submission" date="2018-10" db="EMBL/GenBank/DDBJ databases">
        <title>Cultivation of a novel Methanohalophilus strain from Kebrit Deep of the Red Sea and a genomic comparison of members of the genus Methanohalophilus.</title>
        <authorList>
            <person name="Guan Y."/>
            <person name="Ngugi D.K."/>
            <person name="Stingl U."/>
        </authorList>
    </citation>
    <scope>NUCLEOTIDE SEQUENCE [LARGE SCALE GENOMIC DNA]</scope>
    <source>
        <strain evidence="8 12">DSM 3094</strain>
    </source>
</reference>
<evidence type="ECO:0000256" key="4">
    <source>
        <dbReference type="ARBA" id="ARBA00023136"/>
    </source>
</evidence>
<sequence length="319" mass="34075">MQQYTLPLFIVGLILITKGADWFTESAVSISQKSGIPKMIIGATIVSFATTAPEFTVSVYAAYLGHTGLTVGNAVGSAICNAGLILGGVIVVRSIPVEDSSFLKRGAFMIVSALLLIVISIDGMLTPVDGILLLVVFVAFLYYNYRSQSLLFGTNEEEVNQNLDEVSDSLSKDVAFFVLGAALVVSGSRILIDSGTDIAMWLGVPEMIIGLTLVAFGTSLPELITAISATLKGHHDLTVGNILGANTMDIALILGASSLISEIPIQDQSLYYDFPAMLLIMGMIVFFGLTGRKLARWEGAVILATYIAYLGGLFFFYMQ</sequence>
<keyword evidence="10" id="KW-1185">Reference proteome</keyword>
<dbReference type="Proteomes" id="UP000198669">
    <property type="component" value="Unassembled WGS sequence"/>
</dbReference>
<evidence type="ECO:0000256" key="5">
    <source>
        <dbReference type="SAM" id="Phobius"/>
    </source>
</evidence>
<gene>
    <name evidence="7" type="ORF">BHR79_07905</name>
    <name evidence="8" type="ORF">EFE40_09115</name>
    <name evidence="9" type="ORF">SAMN04515625_1959</name>
</gene>
<feature type="transmembrane region" description="Helical" evidence="5">
    <location>
        <begin position="40"/>
        <end position="63"/>
    </location>
</feature>
<dbReference type="OrthoDB" id="142185at2157"/>
<evidence type="ECO:0000313" key="7">
    <source>
        <dbReference type="EMBL" id="APH39410.1"/>
    </source>
</evidence>
<feature type="transmembrane region" description="Helical" evidence="5">
    <location>
        <begin position="75"/>
        <end position="95"/>
    </location>
</feature>
<feature type="transmembrane region" description="Helical" evidence="5">
    <location>
        <begin position="301"/>
        <end position="318"/>
    </location>
</feature>
<dbReference type="GO" id="GO:0008273">
    <property type="term" value="F:calcium, potassium:sodium antiporter activity"/>
    <property type="evidence" value="ECO:0007669"/>
    <property type="project" value="TreeGrafter"/>
</dbReference>
<evidence type="ECO:0000313" key="12">
    <source>
        <dbReference type="Proteomes" id="UP000267921"/>
    </source>
</evidence>
<dbReference type="Pfam" id="PF01699">
    <property type="entry name" value="Na_Ca_ex"/>
    <property type="match status" value="2"/>
</dbReference>
<reference evidence="7 10" key="1">
    <citation type="submission" date="2016-10" db="EMBL/GenBank/DDBJ databases">
        <title>Methanohalophilus halophilus.</title>
        <authorList>
            <person name="L'haridon S."/>
        </authorList>
    </citation>
    <scope>NUCLEOTIDE SEQUENCE [LARGE SCALE GENOMIC DNA]</scope>
    <source>
        <strain evidence="7 10">Z-7982</strain>
    </source>
</reference>
<dbReference type="EMBL" id="FNMU01000007">
    <property type="protein sequence ID" value="SDW96504.1"/>
    <property type="molecule type" value="Genomic_DNA"/>
</dbReference>
<dbReference type="Proteomes" id="UP000267921">
    <property type="component" value="Unassembled WGS sequence"/>
</dbReference>
<comment type="subcellular location">
    <subcellularLocation>
        <location evidence="1">Membrane</location>
        <topology evidence="1">Multi-pass membrane protein</topology>
    </subcellularLocation>
</comment>
<feature type="transmembrane region" description="Helical" evidence="5">
    <location>
        <begin position="272"/>
        <end position="289"/>
    </location>
</feature>
<dbReference type="GO" id="GO:0005886">
    <property type="term" value="C:plasma membrane"/>
    <property type="evidence" value="ECO:0007669"/>
    <property type="project" value="TreeGrafter"/>
</dbReference>
<evidence type="ECO:0000256" key="2">
    <source>
        <dbReference type="ARBA" id="ARBA00022692"/>
    </source>
</evidence>
<feature type="transmembrane region" description="Helical" evidence="5">
    <location>
        <begin position="102"/>
        <end position="121"/>
    </location>
</feature>
<feature type="transmembrane region" description="Helical" evidence="5">
    <location>
        <begin position="6"/>
        <end position="28"/>
    </location>
</feature>
<evidence type="ECO:0000256" key="3">
    <source>
        <dbReference type="ARBA" id="ARBA00022989"/>
    </source>
</evidence>
<evidence type="ECO:0000313" key="11">
    <source>
        <dbReference type="Proteomes" id="UP000198669"/>
    </source>
</evidence>
<keyword evidence="3 5" id="KW-1133">Transmembrane helix</keyword>
<evidence type="ECO:0000256" key="1">
    <source>
        <dbReference type="ARBA" id="ARBA00004141"/>
    </source>
</evidence>
<dbReference type="KEGG" id="mhaz:BHR79_07905"/>
<dbReference type="Proteomes" id="UP000186879">
    <property type="component" value="Chromosome"/>
</dbReference>
<dbReference type="EMBL" id="CP017921">
    <property type="protein sequence ID" value="APH39410.1"/>
    <property type="molecule type" value="Genomic_DNA"/>
</dbReference>
<dbReference type="EMBL" id="RJJG01000007">
    <property type="protein sequence ID" value="RNI07698.1"/>
    <property type="molecule type" value="Genomic_DNA"/>
</dbReference>
<dbReference type="Gene3D" id="1.20.1420.30">
    <property type="entry name" value="NCX, central ion-binding region"/>
    <property type="match status" value="1"/>
</dbReference>
<name>A0A1L3Q3I9_9EURY</name>
<feature type="domain" description="Sodium/calcium exchanger membrane region" evidence="6">
    <location>
        <begin position="174"/>
        <end position="313"/>
    </location>
</feature>
<dbReference type="GeneID" id="30583683"/>
<dbReference type="AlphaFoldDB" id="A0A1L3Q3I9"/>
<dbReference type="InterPro" id="IPR004481">
    <property type="entry name" value="K/Na/Ca-exchanger"/>
</dbReference>
<reference evidence="9 11" key="2">
    <citation type="submission" date="2016-10" db="EMBL/GenBank/DDBJ databases">
        <authorList>
            <person name="de Groot N.N."/>
        </authorList>
    </citation>
    <scope>NUCLEOTIDE SEQUENCE [LARGE SCALE GENOMIC DNA]</scope>
    <source>
        <strain evidence="9 11">Z-7982</strain>
    </source>
</reference>
<accession>A0A1L3Q3I9</accession>
<dbReference type="GO" id="GO:0006874">
    <property type="term" value="P:intracellular calcium ion homeostasis"/>
    <property type="evidence" value="ECO:0007669"/>
    <property type="project" value="TreeGrafter"/>
</dbReference>
<protein>
    <submittedName>
        <fullName evidence="8">Calcium/sodium antiporter</fullName>
    </submittedName>
    <submittedName>
        <fullName evidence="9">Cation:H+ antiporter</fullName>
    </submittedName>
    <submittedName>
        <fullName evidence="7">Sodium:proton exchanger</fullName>
    </submittedName>
</protein>
<dbReference type="GO" id="GO:0005262">
    <property type="term" value="F:calcium channel activity"/>
    <property type="evidence" value="ECO:0007669"/>
    <property type="project" value="TreeGrafter"/>
</dbReference>
<keyword evidence="2 5" id="KW-0812">Transmembrane</keyword>
<organism evidence="7 10">
    <name type="scientific">Methanohalophilus halophilus</name>
    <dbReference type="NCBI Taxonomy" id="2177"/>
    <lineage>
        <taxon>Archaea</taxon>
        <taxon>Methanobacteriati</taxon>
        <taxon>Methanobacteriota</taxon>
        <taxon>Stenosarchaea group</taxon>
        <taxon>Methanomicrobia</taxon>
        <taxon>Methanosarcinales</taxon>
        <taxon>Methanosarcinaceae</taxon>
        <taxon>Methanohalophilus</taxon>
    </lineage>
</organism>
<dbReference type="InterPro" id="IPR004837">
    <property type="entry name" value="NaCa_Exmemb"/>
</dbReference>
<dbReference type="InterPro" id="IPR044880">
    <property type="entry name" value="NCX_ion-bd_dom_sf"/>
</dbReference>
<feature type="transmembrane region" description="Helical" evidence="5">
    <location>
        <begin position="237"/>
        <end position="260"/>
    </location>
</feature>
<dbReference type="PANTHER" id="PTHR10846">
    <property type="entry name" value="SODIUM/POTASSIUM/CALCIUM EXCHANGER"/>
    <property type="match status" value="1"/>
</dbReference>
<evidence type="ECO:0000313" key="9">
    <source>
        <dbReference type="EMBL" id="SDW96504.1"/>
    </source>
</evidence>
<keyword evidence="4 5" id="KW-0472">Membrane</keyword>
<dbReference type="PANTHER" id="PTHR10846:SF8">
    <property type="entry name" value="INNER MEMBRANE PROTEIN YRBG"/>
    <property type="match status" value="1"/>
</dbReference>
<evidence type="ECO:0000313" key="8">
    <source>
        <dbReference type="EMBL" id="RNI07698.1"/>
    </source>
</evidence>